<name>A0A9W6XWJ0_9STRA</name>
<dbReference type="Proteomes" id="UP001165121">
    <property type="component" value="Unassembled WGS sequence"/>
</dbReference>
<evidence type="ECO:0000313" key="2">
    <source>
        <dbReference type="EMBL" id="GMF47000.1"/>
    </source>
</evidence>
<feature type="region of interest" description="Disordered" evidence="1">
    <location>
        <begin position="1"/>
        <end position="79"/>
    </location>
</feature>
<keyword evidence="3" id="KW-1185">Reference proteome</keyword>
<comment type="caution">
    <text evidence="2">The sequence shown here is derived from an EMBL/GenBank/DDBJ whole genome shotgun (WGS) entry which is preliminary data.</text>
</comment>
<dbReference type="EMBL" id="BSXT01002065">
    <property type="protein sequence ID" value="GMF47000.1"/>
    <property type="molecule type" value="Genomic_DNA"/>
</dbReference>
<gene>
    <name evidence="2" type="ORF">Pfra01_001754900</name>
</gene>
<evidence type="ECO:0000256" key="1">
    <source>
        <dbReference type="SAM" id="MobiDB-lite"/>
    </source>
</evidence>
<sequence>MTDSREDHEMDVLEDDGRMNGSAFSNHMDVQDDSGEVDVQDDSSGVDGQRDTGIEARVAVERSSEADRRDKGLRRMTAH</sequence>
<evidence type="ECO:0000313" key="3">
    <source>
        <dbReference type="Proteomes" id="UP001165121"/>
    </source>
</evidence>
<protein>
    <submittedName>
        <fullName evidence="2">Unnamed protein product</fullName>
    </submittedName>
</protein>
<organism evidence="2 3">
    <name type="scientific">Phytophthora fragariaefolia</name>
    <dbReference type="NCBI Taxonomy" id="1490495"/>
    <lineage>
        <taxon>Eukaryota</taxon>
        <taxon>Sar</taxon>
        <taxon>Stramenopiles</taxon>
        <taxon>Oomycota</taxon>
        <taxon>Peronosporomycetes</taxon>
        <taxon>Peronosporales</taxon>
        <taxon>Peronosporaceae</taxon>
        <taxon>Phytophthora</taxon>
    </lineage>
</organism>
<reference evidence="2" key="1">
    <citation type="submission" date="2023-04" db="EMBL/GenBank/DDBJ databases">
        <title>Phytophthora fragariaefolia NBRC 109709.</title>
        <authorList>
            <person name="Ichikawa N."/>
            <person name="Sato H."/>
            <person name="Tonouchi N."/>
        </authorList>
    </citation>
    <scope>NUCLEOTIDE SEQUENCE</scope>
    <source>
        <strain evidence="2">NBRC 109709</strain>
    </source>
</reference>
<accession>A0A9W6XWJ0</accession>
<feature type="compositionally biased region" description="Basic and acidic residues" evidence="1">
    <location>
        <begin position="1"/>
        <end position="18"/>
    </location>
</feature>
<proteinExistence type="predicted"/>
<feature type="compositionally biased region" description="Acidic residues" evidence="1">
    <location>
        <begin position="31"/>
        <end position="41"/>
    </location>
</feature>
<feature type="compositionally biased region" description="Basic and acidic residues" evidence="1">
    <location>
        <begin position="48"/>
        <end position="70"/>
    </location>
</feature>
<dbReference type="AlphaFoldDB" id="A0A9W6XWJ0"/>